<dbReference type="EMBL" id="UYRR01033621">
    <property type="protein sequence ID" value="VDK59203.1"/>
    <property type="molecule type" value="Genomic_DNA"/>
</dbReference>
<dbReference type="AlphaFoldDB" id="A0A0M3K9D8"/>
<sequence>MSKATDYWWNEINEFGIIDKSYKFSVDMLDIGHWTQMAWGPTSKLGCGVSHCPRMTKGYRSTIYVVCHYSDRGNYKGELIYDFGNGCNRDLDCDAFRGSKCEPGTNLCIAPLAI</sequence>
<protein>
    <submittedName>
        <fullName evidence="4">SCP domain-containing protein</fullName>
    </submittedName>
</protein>
<dbReference type="Proteomes" id="UP000267096">
    <property type="component" value="Unassembled WGS sequence"/>
</dbReference>
<dbReference type="InterPro" id="IPR014044">
    <property type="entry name" value="CAP_dom"/>
</dbReference>
<evidence type="ECO:0000313" key="4">
    <source>
        <dbReference type="WBParaSite" id="ASIM_0001758201-mRNA-1"/>
    </source>
</evidence>
<dbReference type="Pfam" id="PF00188">
    <property type="entry name" value="CAP"/>
    <property type="match status" value="1"/>
</dbReference>
<name>A0A0M3K9D8_ANISI</name>
<keyword evidence="3" id="KW-1185">Reference proteome</keyword>
<reference evidence="4" key="1">
    <citation type="submission" date="2017-02" db="UniProtKB">
        <authorList>
            <consortium name="WormBaseParasite"/>
        </authorList>
    </citation>
    <scope>IDENTIFICATION</scope>
</reference>
<reference evidence="2 3" key="2">
    <citation type="submission" date="2018-11" db="EMBL/GenBank/DDBJ databases">
        <authorList>
            <consortium name="Pathogen Informatics"/>
        </authorList>
    </citation>
    <scope>NUCLEOTIDE SEQUENCE [LARGE SCALE GENOMIC DNA]</scope>
</reference>
<evidence type="ECO:0000259" key="1">
    <source>
        <dbReference type="SMART" id="SM00198"/>
    </source>
</evidence>
<dbReference type="GO" id="GO:0005576">
    <property type="term" value="C:extracellular region"/>
    <property type="evidence" value="ECO:0007669"/>
    <property type="project" value="InterPro"/>
</dbReference>
<dbReference type="InterPro" id="IPR018244">
    <property type="entry name" value="Allrgn_V5/Tpx1_CS"/>
</dbReference>
<organism evidence="4">
    <name type="scientific">Anisakis simplex</name>
    <name type="common">Herring worm</name>
    <dbReference type="NCBI Taxonomy" id="6269"/>
    <lineage>
        <taxon>Eukaryota</taxon>
        <taxon>Metazoa</taxon>
        <taxon>Ecdysozoa</taxon>
        <taxon>Nematoda</taxon>
        <taxon>Chromadorea</taxon>
        <taxon>Rhabditida</taxon>
        <taxon>Spirurina</taxon>
        <taxon>Ascaridomorpha</taxon>
        <taxon>Ascaridoidea</taxon>
        <taxon>Anisakidae</taxon>
        <taxon>Anisakis</taxon>
        <taxon>Anisakis simplex complex</taxon>
    </lineage>
</organism>
<dbReference type="CDD" id="cd05380">
    <property type="entry name" value="CAP_euk"/>
    <property type="match status" value="1"/>
</dbReference>
<gene>
    <name evidence="2" type="ORF">ASIM_LOCUS16986</name>
</gene>
<dbReference type="InterPro" id="IPR035940">
    <property type="entry name" value="CAP_sf"/>
</dbReference>
<dbReference type="OrthoDB" id="5874910at2759"/>
<proteinExistence type="predicted"/>
<evidence type="ECO:0000313" key="3">
    <source>
        <dbReference type="Proteomes" id="UP000267096"/>
    </source>
</evidence>
<dbReference type="InterPro" id="IPR001283">
    <property type="entry name" value="CRISP-related"/>
</dbReference>
<dbReference type="Gene3D" id="3.40.33.10">
    <property type="entry name" value="CAP"/>
    <property type="match status" value="1"/>
</dbReference>
<dbReference type="PROSITE" id="PS01009">
    <property type="entry name" value="CRISP_1"/>
    <property type="match status" value="1"/>
</dbReference>
<dbReference type="SMART" id="SM00198">
    <property type="entry name" value="SCP"/>
    <property type="match status" value="1"/>
</dbReference>
<accession>A0A0M3K9D8</accession>
<feature type="domain" description="SCP" evidence="1">
    <location>
        <begin position="1"/>
        <end position="77"/>
    </location>
</feature>
<dbReference type="SUPFAM" id="SSF55797">
    <property type="entry name" value="PR-1-like"/>
    <property type="match status" value="1"/>
</dbReference>
<evidence type="ECO:0000313" key="2">
    <source>
        <dbReference type="EMBL" id="VDK59203.1"/>
    </source>
</evidence>
<dbReference type="PANTHER" id="PTHR10334">
    <property type="entry name" value="CYSTEINE-RICH SECRETORY PROTEIN-RELATED"/>
    <property type="match status" value="1"/>
</dbReference>
<dbReference type="WBParaSite" id="ASIM_0001758201-mRNA-1">
    <property type="protein sequence ID" value="ASIM_0001758201-mRNA-1"/>
    <property type="gene ID" value="ASIM_0001758201"/>
</dbReference>
<dbReference type="PRINTS" id="PR00837">
    <property type="entry name" value="V5TPXLIKE"/>
</dbReference>